<proteinExistence type="predicted"/>
<organism evidence="2 3">
    <name type="scientific">Burkholderia cepacia</name>
    <name type="common">Pseudomonas cepacia</name>
    <dbReference type="NCBI Taxonomy" id="292"/>
    <lineage>
        <taxon>Bacteria</taxon>
        <taxon>Pseudomonadati</taxon>
        <taxon>Pseudomonadota</taxon>
        <taxon>Betaproteobacteria</taxon>
        <taxon>Burkholderiales</taxon>
        <taxon>Burkholderiaceae</taxon>
        <taxon>Burkholderia</taxon>
        <taxon>Burkholderia cepacia complex</taxon>
    </lineage>
</organism>
<reference evidence="2 3" key="1">
    <citation type="submission" date="2018-06" db="EMBL/GenBank/DDBJ databases">
        <authorList>
            <consortium name="Pathogen Informatics"/>
            <person name="Doyle S."/>
        </authorList>
    </citation>
    <scope>NUCLEOTIDE SEQUENCE [LARGE SCALE GENOMIC DNA]</scope>
    <source>
        <strain evidence="2 3">NCTC10661</strain>
    </source>
</reference>
<evidence type="ECO:0000256" key="1">
    <source>
        <dbReference type="SAM" id="MobiDB-lite"/>
    </source>
</evidence>
<feature type="compositionally biased region" description="Basic and acidic residues" evidence="1">
    <location>
        <begin position="43"/>
        <end position="55"/>
    </location>
</feature>
<dbReference type="Proteomes" id="UP000250416">
    <property type="component" value="Unassembled WGS sequence"/>
</dbReference>
<evidence type="ECO:0000313" key="2">
    <source>
        <dbReference type="EMBL" id="SPV11609.1"/>
    </source>
</evidence>
<dbReference type="RefSeq" id="WP_111996820.1">
    <property type="nucleotide sequence ID" value="NZ_UARD01000001.1"/>
</dbReference>
<dbReference type="EMBL" id="UARD01000001">
    <property type="protein sequence ID" value="SPV11609.1"/>
    <property type="molecule type" value="Genomic_DNA"/>
</dbReference>
<dbReference type="AlphaFoldDB" id="A0AAE8N9F1"/>
<feature type="compositionally biased region" description="Basic and acidic residues" evidence="1">
    <location>
        <begin position="62"/>
        <end position="74"/>
    </location>
</feature>
<name>A0AAE8N9F1_BURCE</name>
<evidence type="ECO:0000313" key="3">
    <source>
        <dbReference type="Proteomes" id="UP000250416"/>
    </source>
</evidence>
<sequence>MLVSKAEFARMHGVSHTAVAKWQKAGWLVLQGSKVDVEASNEKLKQYRDSTDGRAARSRGKVSSESKPETKDETDASATPAPDEQPKGKRQAERIVVDEVITLLPGESSEDAAERLTAGLTVDLSMPIEEAKRIKEVYLALLNRLEYEQKSQMVIDLDLAKSVMFDVFRAARDAWLNWPVKYAPLIAADLGIESDRLPDVLTAYVHKQLSELGEPDDSELVKRKS</sequence>
<comment type="caution">
    <text evidence="2">The sequence shown here is derived from an EMBL/GenBank/DDBJ whole genome shotgun (WGS) entry which is preliminary data.</text>
</comment>
<gene>
    <name evidence="2" type="ORF">NCTC10661_00204</name>
</gene>
<protein>
    <submittedName>
        <fullName evidence="2">Bacteriophage--like protein</fullName>
    </submittedName>
</protein>
<accession>A0AAE8N9F1</accession>
<feature type="region of interest" description="Disordered" evidence="1">
    <location>
        <begin position="43"/>
        <end position="91"/>
    </location>
</feature>